<evidence type="ECO:0000313" key="2">
    <source>
        <dbReference type="Proteomes" id="UP000510721"/>
    </source>
</evidence>
<gene>
    <name evidence="1" type="ORF">FKV68_19495</name>
</gene>
<dbReference type="Proteomes" id="UP000510721">
    <property type="component" value="Chromosome"/>
</dbReference>
<organism evidence="1 2">
    <name type="scientific">Sinorhizobium mexicanum</name>
    <dbReference type="NCBI Taxonomy" id="375549"/>
    <lineage>
        <taxon>Bacteria</taxon>
        <taxon>Pseudomonadati</taxon>
        <taxon>Pseudomonadota</taxon>
        <taxon>Alphaproteobacteria</taxon>
        <taxon>Hyphomicrobiales</taxon>
        <taxon>Rhizobiaceae</taxon>
        <taxon>Sinorhizobium/Ensifer group</taxon>
        <taxon>Sinorhizobium</taxon>
    </lineage>
</organism>
<evidence type="ECO:0000313" key="1">
    <source>
        <dbReference type="EMBL" id="QLL63470.1"/>
    </source>
</evidence>
<sequence>MKIAIGIISIFLGMLVLLQSCTVGTASEMLGDQATSEAGAVGMLVGLLYFVGGAFAFGLPVVTMVALTLAGLLGFAAASSGSFSDLTMWAVVALVLAVGAFFSWRSGRKAKAAQNNV</sequence>
<protein>
    <submittedName>
        <fullName evidence="1">Uncharacterized protein</fullName>
    </submittedName>
</protein>
<accession>A0A859QLL4</accession>
<dbReference type="EMBL" id="CP041238">
    <property type="protein sequence ID" value="QLL63470.1"/>
    <property type="molecule type" value="Genomic_DNA"/>
</dbReference>
<dbReference type="RefSeq" id="WP_180939352.1">
    <property type="nucleotide sequence ID" value="NZ_CP041238.1"/>
</dbReference>
<proteinExistence type="predicted"/>
<reference evidence="1 2" key="1">
    <citation type="submission" date="2019-06" db="EMBL/GenBank/DDBJ databases">
        <title>Complete genome sequence of Ensifer mexicanus ITTG R7 isolated from nodules of Acacia angustissima (Mill.) Kuntze.</title>
        <authorList>
            <person name="Rincon-Rosales R."/>
            <person name="Rogel M.A."/>
            <person name="Guerrero G."/>
            <person name="Rincon-Molina C.I."/>
            <person name="Lopez-Lopez A."/>
            <person name="Martinez-Romero E."/>
        </authorList>
    </citation>
    <scope>NUCLEOTIDE SEQUENCE [LARGE SCALE GENOMIC DNA]</scope>
    <source>
        <strain evidence="1 2">ITTG R7</strain>
    </source>
</reference>
<dbReference type="PROSITE" id="PS51257">
    <property type="entry name" value="PROKAR_LIPOPROTEIN"/>
    <property type="match status" value="1"/>
</dbReference>
<keyword evidence="2" id="KW-1185">Reference proteome</keyword>
<name>A0A859QLL4_9HYPH</name>
<dbReference type="AlphaFoldDB" id="A0A859QLL4"/>
<dbReference type="KEGG" id="emx:FKV68_19495"/>